<dbReference type="AlphaFoldDB" id="A0AA36MB33"/>
<dbReference type="Proteomes" id="UP001176961">
    <property type="component" value="Unassembled WGS sequence"/>
</dbReference>
<keyword evidence="1" id="KW-1133">Transmembrane helix</keyword>
<sequence length="255" mass="28041">MLADADDFSDNLDSSYGYAPIVKRKVEIEEYVQDVASGDASVSDHPLPPTFLRADLNPEPPGNFASETAIRAGCSEDCINAARSQVDGPVGLDDLMSKVSDSDASRLSTQLRRELECEWKSTSLSTSAFTEDAHLDLLHMYDLLCNINLQLLVMQREMLKHETAAHKFRESGQLKAFGYEDGSNKEQLCRLMCSLSISSSKLCERIDSLNRALLGSSISGSKNDESSLLSRFMLPASITVCVLGFLFIHMRNGTS</sequence>
<evidence type="ECO:0000313" key="3">
    <source>
        <dbReference type="Proteomes" id="UP001176961"/>
    </source>
</evidence>
<keyword evidence="1" id="KW-0812">Transmembrane</keyword>
<organism evidence="2 3">
    <name type="scientific">Cylicocyclus nassatus</name>
    <name type="common">Nematode worm</name>
    <dbReference type="NCBI Taxonomy" id="53992"/>
    <lineage>
        <taxon>Eukaryota</taxon>
        <taxon>Metazoa</taxon>
        <taxon>Ecdysozoa</taxon>
        <taxon>Nematoda</taxon>
        <taxon>Chromadorea</taxon>
        <taxon>Rhabditida</taxon>
        <taxon>Rhabditina</taxon>
        <taxon>Rhabditomorpha</taxon>
        <taxon>Strongyloidea</taxon>
        <taxon>Strongylidae</taxon>
        <taxon>Cylicocyclus</taxon>
    </lineage>
</organism>
<reference evidence="2" key="1">
    <citation type="submission" date="2023-07" db="EMBL/GenBank/DDBJ databases">
        <authorList>
            <consortium name="CYATHOMIX"/>
        </authorList>
    </citation>
    <scope>NUCLEOTIDE SEQUENCE</scope>
    <source>
        <strain evidence="2">N/A</strain>
    </source>
</reference>
<name>A0AA36MB33_CYLNA</name>
<feature type="transmembrane region" description="Helical" evidence="1">
    <location>
        <begin position="228"/>
        <end position="248"/>
    </location>
</feature>
<keyword evidence="3" id="KW-1185">Reference proteome</keyword>
<keyword evidence="1" id="KW-0472">Membrane</keyword>
<evidence type="ECO:0000313" key="2">
    <source>
        <dbReference type="EMBL" id="CAJ0606274.1"/>
    </source>
</evidence>
<comment type="caution">
    <text evidence="2">The sequence shown here is derived from an EMBL/GenBank/DDBJ whole genome shotgun (WGS) entry which is preliminary data.</text>
</comment>
<proteinExistence type="predicted"/>
<evidence type="ECO:0000256" key="1">
    <source>
        <dbReference type="SAM" id="Phobius"/>
    </source>
</evidence>
<accession>A0AA36MB33</accession>
<dbReference type="EMBL" id="CATQJL010000316">
    <property type="protein sequence ID" value="CAJ0606274.1"/>
    <property type="molecule type" value="Genomic_DNA"/>
</dbReference>
<gene>
    <name evidence="2" type="ORF">CYNAS_LOCUS18257</name>
</gene>
<protein>
    <submittedName>
        <fullName evidence="2">Uncharacterized protein</fullName>
    </submittedName>
</protein>